<evidence type="ECO:0000256" key="6">
    <source>
        <dbReference type="ARBA" id="ARBA00022737"/>
    </source>
</evidence>
<dbReference type="InterPro" id="IPR019734">
    <property type="entry name" value="TPR_rpt"/>
</dbReference>
<evidence type="ECO:0000256" key="5">
    <source>
        <dbReference type="ARBA" id="ARBA00022679"/>
    </source>
</evidence>
<feature type="domain" description="O-GlcNAc transferase C-terminal" evidence="10">
    <location>
        <begin position="324"/>
        <end position="495"/>
    </location>
</feature>
<dbReference type="PROSITE" id="PS50005">
    <property type="entry name" value="TPR"/>
    <property type="match status" value="2"/>
</dbReference>
<keyword evidence="6" id="KW-0677">Repeat</keyword>
<reference evidence="12" key="1">
    <citation type="submission" date="2017-06" db="EMBL/GenBank/DDBJ databases">
        <authorList>
            <person name="Varghese N."/>
            <person name="Submissions S."/>
        </authorList>
    </citation>
    <scope>NUCLEOTIDE SEQUENCE [LARGE SCALE GENOMIC DNA]</scope>
    <source>
        <strain evidence="12">Ca-68</strain>
    </source>
</reference>
<feature type="repeat" description="TPR" evidence="8">
    <location>
        <begin position="77"/>
        <end position="110"/>
    </location>
</feature>
<feature type="repeat" description="TPR" evidence="8">
    <location>
        <begin position="43"/>
        <end position="76"/>
    </location>
</feature>
<evidence type="ECO:0000313" key="11">
    <source>
        <dbReference type="EMBL" id="SNR79357.1"/>
    </source>
</evidence>
<evidence type="ECO:0000256" key="4">
    <source>
        <dbReference type="ARBA" id="ARBA00022676"/>
    </source>
</evidence>
<keyword evidence="4" id="KW-0328">Glycosyltransferase</keyword>
<evidence type="ECO:0000256" key="8">
    <source>
        <dbReference type="PROSITE-ProRule" id="PRU00339"/>
    </source>
</evidence>
<evidence type="ECO:0000256" key="1">
    <source>
        <dbReference type="ARBA" id="ARBA00004922"/>
    </source>
</evidence>
<evidence type="ECO:0000256" key="9">
    <source>
        <dbReference type="SAM" id="MobiDB-lite"/>
    </source>
</evidence>
<dbReference type="InterPro" id="IPR051939">
    <property type="entry name" value="Glycosyltr_41/O-GlcNAc_trsf"/>
</dbReference>
<feature type="region of interest" description="Disordered" evidence="9">
    <location>
        <begin position="1"/>
        <end position="20"/>
    </location>
</feature>
<accession>A0A238Z7H9</accession>
<dbReference type="Proteomes" id="UP000198305">
    <property type="component" value="Unassembled WGS sequence"/>
</dbReference>
<dbReference type="OrthoDB" id="101857at2"/>
<evidence type="ECO:0000256" key="7">
    <source>
        <dbReference type="ARBA" id="ARBA00022803"/>
    </source>
</evidence>
<evidence type="ECO:0000313" key="12">
    <source>
        <dbReference type="Proteomes" id="UP000198305"/>
    </source>
</evidence>
<evidence type="ECO:0000256" key="3">
    <source>
        <dbReference type="ARBA" id="ARBA00011970"/>
    </source>
</evidence>
<dbReference type="AlphaFoldDB" id="A0A238Z7H9"/>
<dbReference type="Gene3D" id="3.40.50.11380">
    <property type="match status" value="1"/>
</dbReference>
<dbReference type="Gene3D" id="1.25.40.10">
    <property type="entry name" value="Tetratricopeptide repeat domain"/>
    <property type="match status" value="1"/>
</dbReference>
<keyword evidence="12" id="KW-1185">Reference proteome</keyword>
<comment type="pathway">
    <text evidence="1">Protein modification; protein glycosylation.</text>
</comment>
<feature type="domain" description="O-GlcNAc transferase C-terminal" evidence="10">
    <location>
        <begin position="160"/>
        <end position="294"/>
    </location>
</feature>
<dbReference type="PANTHER" id="PTHR44835:SF1">
    <property type="entry name" value="PROTEIN O-GLCNAC TRANSFERASE"/>
    <property type="match status" value="1"/>
</dbReference>
<dbReference type="SMART" id="SM00028">
    <property type="entry name" value="TPR"/>
    <property type="match status" value="3"/>
</dbReference>
<name>A0A238Z7H9_9PROT</name>
<keyword evidence="7 8" id="KW-0802">TPR repeat</keyword>
<dbReference type="Pfam" id="PF13844">
    <property type="entry name" value="Glyco_transf_41"/>
    <property type="match status" value="2"/>
</dbReference>
<dbReference type="SUPFAM" id="SSF48452">
    <property type="entry name" value="TPR-like"/>
    <property type="match status" value="1"/>
</dbReference>
<dbReference type="GO" id="GO:0097363">
    <property type="term" value="F:protein O-acetylglucosaminyltransferase activity"/>
    <property type="evidence" value="ECO:0007669"/>
    <property type="project" value="UniProtKB-EC"/>
</dbReference>
<feature type="compositionally biased region" description="Polar residues" evidence="9">
    <location>
        <begin position="1"/>
        <end position="10"/>
    </location>
</feature>
<dbReference type="Gene3D" id="3.40.50.2000">
    <property type="entry name" value="Glycogen Phosphorylase B"/>
    <property type="match status" value="1"/>
</dbReference>
<evidence type="ECO:0000259" key="10">
    <source>
        <dbReference type="Pfam" id="PF13844"/>
    </source>
</evidence>
<dbReference type="EC" id="2.4.1.255" evidence="3"/>
<keyword evidence="5" id="KW-0808">Transferase</keyword>
<evidence type="ECO:0000256" key="2">
    <source>
        <dbReference type="ARBA" id="ARBA00005386"/>
    </source>
</evidence>
<dbReference type="InterPro" id="IPR011990">
    <property type="entry name" value="TPR-like_helical_dom_sf"/>
</dbReference>
<organism evidence="11 12">
    <name type="scientific">Methylobacillus rhizosphaerae</name>
    <dbReference type="NCBI Taxonomy" id="551994"/>
    <lineage>
        <taxon>Bacteria</taxon>
        <taxon>Pseudomonadati</taxon>
        <taxon>Pseudomonadota</taxon>
        <taxon>Betaproteobacteria</taxon>
        <taxon>Nitrosomonadales</taxon>
        <taxon>Methylophilaceae</taxon>
        <taxon>Methylobacillus</taxon>
    </lineage>
</organism>
<dbReference type="PANTHER" id="PTHR44835">
    <property type="entry name" value="UDP-N-ACETYLGLUCOSAMINE--PEPTIDE N-ACETYLGLUCOSAMINYLTRANSFERASE SPINDLY-RELATED"/>
    <property type="match status" value="1"/>
</dbReference>
<dbReference type="Pfam" id="PF14559">
    <property type="entry name" value="TPR_19"/>
    <property type="match status" value="1"/>
</dbReference>
<comment type="similarity">
    <text evidence="2">Belongs to the glycosyltransferase 41 family. O-GlcNAc transferase subfamily.</text>
</comment>
<gene>
    <name evidence="11" type="ORF">SAMN05192560_1110</name>
</gene>
<proteinExistence type="inferred from homology"/>
<sequence length="511" mass="57328">MSHQPPTHTGSLFHAGQEAEARHDDTAALEHYTASLATEGHPLLTWLRIGHIFLRMRQYQQAAETMELALGMAPQEAAAMHGLAMAYFHLGRHEEARALIDHVVEVQPGHAAYALDRANIHAISTDNPIHQRALYEQWAQYLPSEMGHGPQVFANSPDPDRVLRIAYIIDDLDTLSHLLLPVLEHHDASHVRACVLCASHIQAQASSLHDISRLSADALHTLIRTLEIDLLVNLADFSRHAIPSVLARRAAPIQLNWLGMRSSTGLQTMDYCLTDAETDPAGHEHFYLEKLLRLHHLCSYNPPQHDTLAPVPPMLQANPPTLGSFNRAYRVTDQALLLWKRIMEARPDVQLLLHVEETDIDDAVNAMEPRLVQLGMPMERIIISPAVSTEELMTRGSIVDIALDSFPTSDIATTLHTLWMGLPIIAMDSTLAPHSVAILKHLGLTQWIASSAEEYIAKVLQLLDAPEQLQTYRSQLQQQLQQSPLMDHAGYCRKLESCYRQIWHTYLQQTE</sequence>
<protein>
    <recommendedName>
        <fullName evidence="3">protein O-GlcNAc transferase</fullName>
        <ecNumber evidence="3">2.4.1.255</ecNumber>
    </recommendedName>
</protein>
<dbReference type="InterPro" id="IPR029489">
    <property type="entry name" value="OGT/SEC/SPY_C"/>
</dbReference>
<dbReference type="EMBL" id="FZOA01000004">
    <property type="protein sequence ID" value="SNR79357.1"/>
    <property type="molecule type" value="Genomic_DNA"/>
</dbReference>
<dbReference type="RefSeq" id="WP_089375234.1">
    <property type="nucleotide sequence ID" value="NZ_FZOA01000004.1"/>
</dbReference>